<dbReference type="AlphaFoldDB" id="A0A0W8D2W5"/>
<evidence type="ECO:0000313" key="2">
    <source>
        <dbReference type="EMBL" id="KUF90735.1"/>
    </source>
</evidence>
<evidence type="ECO:0000256" key="1">
    <source>
        <dbReference type="SAM" id="SignalP"/>
    </source>
</evidence>
<dbReference type="Proteomes" id="UP000054636">
    <property type="component" value="Unassembled WGS sequence"/>
</dbReference>
<evidence type="ECO:0008006" key="4">
    <source>
        <dbReference type="Google" id="ProtNLM"/>
    </source>
</evidence>
<name>A0A0W8D2W5_PHYNI</name>
<dbReference type="EMBL" id="LNFP01000659">
    <property type="protein sequence ID" value="KUF90735.1"/>
    <property type="molecule type" value="Genomic_DNA"/>
</dbReference>
<gene>
    <name evidence="2" type="ORF">AM588_10005529</name>
</gene>
<keyword evidence="1" id="KW-0732">Signal</keyword>
<feature type="signal peptide" evidence="1">
    <location>
        <begin position="1"/>
        <end position="20"/>
    </location>
</feature>
<feature type="chain" id="PRO_5006941229" description="RxLR effector protein" evidence="1">
    <location>
        <begin position="21"/>
        <end position="316"/>
    </location>
</feature>
<reference evidence="2 3" key="1">
    <citation type="submission" date="2015-11" db="EMBL/GenBank/DDBJ databases">
        <title>Genomes and virulence difference between two physiological races of Phytophthora nicotianae.</title>
        <authorList>
            <person name="Liu H."/>
            <person name="Ma X."/>
            <person name="Yu H."/>
            <person name="Fang D."/>
            <person name="Li Y."/>
            <person name="Wang X."/>
            <person name="Wang W."/>
            <person name="Dong Y."/>
            <person name="Xiao B."/>
        </authorList>
    </citation>
    <scope>NUCLEOTIDE SEQUENCE [LARGE SCALE GENOMIC DNA]</scope>
    <source>
        <strain evidence="3">race 1</strain>
    </source>
</reference>
<accession>A0A0W8D2W5</accession>
<organism evidence="2 3">
    <name type="scientific">Phytophthora nicotianae</name>
    <name type="common">Potato buckeye rot agent</name>
    <name type="synonym">Phytophthora parasitica</name>
    <dbReference type="NCBI Taxonomy" id="4792"/>
    <lineage>
        <taxon>Eukaryota</taxon>
        <taxon>Sar</taxon>
        <taxon>Stramenopiles</taxon>
        <taxon>Oomycota</taxon>
        <taxon>Peronosporomycetes</taxon>
        <taxon>Peronosporales</taxon>
        <taxon>Peronosporaceae</taxon>
        <taxon>Phytophthora</taxon>
    </lineage>
</organism>
<protein>
    <recommendedName>
        <fullName evidence="4">RxLR effector protein</fullName>
    </recommendedName>
</protein>
<evidence type="ECO:0000313" key="3">
    <source>
        <dbReference type="Proteomes" id="UP000054636"/>
    </source>
</evidence>
<proteinExistence type="predicted"/>
<sequence length="316" mass="35895">MRHVLLWTALLMGLEALAAANSISVSPGQMHAPSLRLLRSDTQPGDEARLAINFSGANKLLDPVKRTGNKITGAIKAETLRFKGIPADDVFVLLKLDQAGDKILENKQFGTWVSYMTKTNKKYPEVAMVAKLTTVYGDEVLAKILQAGVKVKSTNSIARKLQFIQMTGWMQQTNSIDDIFRLLKLDEGMEKLLTSPNLNILERYIEVYNKFNGVKRTSLIKEMMRFYEQKAVSTALEAAKKNPSTNALATELQAAQFRQWFADGVKPPKIWKMLEMKKSTWTLNPDAQVWRDYNAYYWLQKKTAEPRNLDLRRFGD</sequence>
<comment type="caution">
    <text evidence="2">The sequence shown here is derived from an EMBL/GenBank/DDBJ whole genome shotgun (WGS) entry which is preliminary data.</text>
</comment>